<dbReference type="GO" id="GO:0000166">
    <property type="term" value="F:nucleotide binding"/>
    <property type="evidence" value="ECO:0007669"/>
    <property type="project" value="UniProtKB-KW"/>
</dbReference>
<dbReference type="InterPro" id="IPR002828">
    <property type="entry name" value="SurE-like_Pase/nucleotidase"/>
</dbReference>
<evidence type="ECO:0000259" key="10">
    <source>
        <dbReference type="Pfam" id="PF01975"/>
    </source>
</evidence>
<evidence type="ECO:0000256" key="5">
    <source>
        <dbReference type="ARBA" id="ARBA00022490"/>
    </source>
</evidence>
<dbReference type="GO" id="GO:0004309">
    <property type="term" value="F:exopolyphosphatase activity"/>
    <property type="evidence" value="ECO:0007669"/>
    <property type="project" value="TreeGrafter"/>
</dbReference>
<dbReference type="PANTHER" id="PTHR30457">
    <property type="entry name" value="5'-NUCLEOTIDASE SURE"/>
    <property type="match status" value="1"/>
</dbReference>
<keyword evidence="6 9" id="KW-0479">Metal-binding</keyword>
<proteinExistence type="inferred from homology"/>
<dbReference type="PANTHER" id="PTHR30457:SF12">
    <property type="entry name" value="5'_3'-NUCLEOTIDASE SURE"/>
    <property type="match status" value="1"/>
</dbReference>
<feature type="binding site" evidence="9">
    <location>
        <position position="9"/>
    </location>
    <ligand>
        <name>a divalent metal cation</name>
        <dbReference type="ChEBI" id="CHEBI:60240"/>
    </ligand>
</feature>
<comment type="cofactor">
    <cofactor evidence="9">
        <name>a divalent metal cation</name>
        <dbReference type="ChEBI" id="CHEBI:60240"/>
    </cofactor>
    <text evidence="9">Binds 1 divalent metal cation per subunit.</text>
</comment>
<reference evidence="11 12" key="1">
    <citation type="submission" date="2017-06" db="EMBL/GenBank/DDBJ databases">
        <title>Novel microbial phyla capable of carbon fixation and sulfur reduction in deep-sea sediments.</title>
        <authorList>
            <person name="Huang J."/>
            <person name="Baker B."/>
            <person name="Wang Y."/>
        </authorList>
    </citation>
    <scope>NUCLEOTIDE SEQUENCE [LARGE SCALE GENOMIC DNA]</scope>
    <source>
        <strain evidence="11">B3_LCP</strain>
    </source>
</reference>
<comment type="caution">
    <text evidence="11">The sequence shown here is derived from an EMBL/GenBank/DDBJ whole genome shotgun (WGS) entry which is preliminary data.</text>
</comment>
<evidence type="ECO:0000313" key="11">
    <source>
        <dbReference type="EMBL" id="TKJ39844.1"/>
    </source>
</evidence>
<dbReference type="NCBIfam" id="TIGR00087">
    <property type="entry name" value="surE"/>
    <property type="match status" value="1"/>
</dbReference>
<comment type="similarity">
    <text evidence="4 9">Belongs to the SurE nucleotidase family.</text>
</comment>
<evidence type="ECO:0000256" key="9">
    <source>
        <dbReference type="HAMAP-Rule" id="MF_00060"/>
    </source>
</evidence>
<dbReference type="Proteomes" id="UP000319619">
    <property type="component" value="Unassembled WGS sequence"/>
</dbReference>
<dbReference type="NCBIfam" id="NF001490">
    <property type="entry name" value="PRK00346.1-4"/>
    <property type="match status" value="1"/>
</dbReference>
<keyword evidence="7 9" id="KW-0547">Nucleotide-binding</keyword>
<evidence type="ECO:0000256" key="6">
    <source>
        <dbReference type="ARBA" id="ARBA00022723"/>
    </source>
</evidence>
<gene>
    <name evidence="9" type="primary">surE</name>
    <name evidence="11" type="ORF">CEE37_11240</name>
</gene>
<evidence type="ECO:0000256" key="7">
    <source>
        <dbReference type="ARBA" id="ARBA00022741"/>
    </source>
</evidence>
<protein>
    <recommendedName>
        <fullName evidence="9">5'-nucleotidase SurE</fullName>
        <ecNumber evidence="9">3.1.3.5</ecNumber>
    </recommendedName>
    <alternativeName>
        <fullName evidence="9">Nucleoside 5'-monophosphate phosphohydrolase</fullName>
    </alternativeName>
</protein>
<dbReference type="FunFam" id="3.40.1210.10:FF:000001">
    <property type="entry name" value="5'/3'-nucleotidase SurE"/>
    <property type="match status" value="1"/>
</dbReference>
<dbReference type="InterPro" id="IPR030048">
    <property type="entry name" value="SurE"/>
</dbReference>
<comment type="cofactor">
    <cofactor evidence="2">
        <name>Mg(2+)</name>
        <dbReference type="ChEBI" id="CHEBI:18420"/>
    </cofactor>
</comment>
<evidence type="ECO:0000256" key="4">
    <source>
        <dbReference type="ARBA" id="ARBA00011062"/>
    </source>
</evidence>
<evidence type="ECO:0000256" key="8">
    <source>
        <dbReference type="ARBA" id="ARBA00022801"/>
    </source>
</evidence>
<dbReference type="HAMAP" id="MF_00060">
    <property type="entry name" value="SurE"/>
    <property type="match status" value="1"/>
</dbReference>
<dbReference type="GO" id="GO:0008253">
    <property type="term" value="F:5'-nucleotidase activity"/>
    <property type="evidence" value="ECO:0007669"/>
    <property type="project" value="UniProtKB-UniRule"/>
</dbReference>
<dbReference type="NCBIfam" id="NF001492">
    <property type="entry name" value="PRK00346.2-2"/>
    <property type="match status" value="1"/>
</dbReference>
<feature type="binding site" evidence="9">
    <location>
        <position position="8"/>
    </location>
    <ligand>
        <name>a divalent metal cation</name>
        <dbReference type="ChEBI" id="CHEBI:60240"/>
    </ligand>
</feature>
<dbReference type="GO" id="GO:0005737">
    <property type="term" value="C:cytoplasm"/>
    <property type="evidence" value="ECO:0007669"/>
    <property type="project" value="UniProtKB-SubCell"/>
</dbReference>
<dbReference type="Gene3D" id="3.40.1210.10">
    <property type="entry name" value="Survival protein SurE-like phosphatase/nucleotidase"/>
    <property type="match status" value="1"/>
</dbReference>
<dbReference type="InterPro" id="IPR036523">
    <property type="entry name" value="SurE-like_sf"/>
</dbReference>
<comment type="function">
    <text evidence="9">Nucleotidase that shows phosphatase activity on nucleoside 5'-monophosphates.</text>
</comment>
<comment type="subcellular location">
    <subcellularLocation>
        <location evidence="3 9">Cytoplasm</location>
    </subcellularLocation>
</comment>
<comment type="catalytic activity">
    <reaction evidence="1 9">
        <text>a ribonucleoside 5'-phosphate + H2O = a ribonucleoside + phosphate</text>
        <dbReference type="Rhea" id="RHEA:12484"/>
        <dbReference type="ChEBI" id="CHEBI:15377"/>
        <dbReference type="ChEBI" id="CHEBI:18254"/>
        <dbReference type="ChEBI" id="CHEBI:43474"/>
        <dbReference type="ChEBI" id="CHEBI:58043"/>
        <dbReference type="EC" id="3.1.3.5"/>
    </reaction>
</comment>
<dbReference type="Pfam" id="PF01975">
    <property type="entry name" value="SurE"/>
    <property type="match status" value="1"/>
</dbReference>
<evidence type="ECO:0000256" key="1">
    <source>
        <dbReference type="ARBA" id="ARBA00000815"/>
    </source>
</evidence>
<accession>A0A532UY15</accession>
<evidence type="ECO:0000256" key="3">
    <source>
        <dbReference type="ARBA" id="ARBA00004496"/>
    </source>
</evidence>
<evidence type="ECO:0000313" key="12">
    <source>
        <dbReference type="Proteomes" id="UP000319619"/>
    </source>
</evidence>
<dbReference type="SUPFAM" id="SSF64167">
    <property type="entry name" value="SurE-like"/>
    <property type="match status" value="1"/>
</dbReference>
<sequence length="253" mass="27836">MKVLLCNDDGIHAPGLATLADEIKKIADVVVVAPAREQSAMGHAITMTDPLRAEEFFRNGEFFGWGVYGTPADAVKLALFALLDERPDMLISGINQGSNTGINTIYSGTVSASTEGRMNGMLSFAISLTSYTNKDFLPAARFAAELAQKLPDMRLPKGVSLNVNVPAIPEEEIKGVKFTRQSVAVYDEIFHRRTDPKGRVYFWLDGELQKDGDDPDIDALAVKAGYISITPIHYDLTNYQAFEKLYGQEDSFF</sequence>
<dbReference type="EC" id="3.1.3.5" evidence="9"/>
<dbReference type="GO" id="GO:0008254">
    <property type="term" value="F:3'-nucleotidase activity"/>
    <property type="evidence" value="ECO:0007669"/>
    <property type="project" value="TreeGrafter"/>
</dbReference>
<feature type="domain" description="Survival protein SurE-like phosphatase/nucleotidase" evidence="10">
    <location>
        <begin position="3"/>
        <end position="186"/>
    </location>
</feature>
<name>A0A532UY15_UNCL8</name>
<dbReference type="EMBL" id="NJBN01000007">
    <property type="protein sequence ID" value="TKJ39844.1"/>
    <property type="molecule type" value="Genomic_DNA"/>
</dbReference>
<feature type="binding site" evidence="9">
    <location>
        <position position="95"/>
    </location>
    <ligand>
        <name>a divalent metal cation</name>
        <dbReference type="ChEBI" id="CHEBI:60240"/>
    </ligand>
</feature>
<evidence type="ECO:0000256" key="2">
    <source>
        <dbReference type="ARBA" id="ARBA00001946"/>
    </source>
</evidence>
<organism evidence="11 12">
    <name type="scientific">candidate division LCP-89 bacterium B3_LCP</name>
    <dbReference type="NCBI Taxonomy" id="2012998"/>
    <lineage>
        <taxon>Bacteria</taxon>
        <taxon>Pseudomonadati</taxon>
        <taxon>Bacteria division LCP-89</taxon>
    </lineage>
</organism>
<keyword evidence="5 9" id="KW-0963">Cytoplasm</keyword>
<dbReference type="AlphaFoldDB" id="A0A532UY15"/>
<dbReference type="GO" id="GO:0046872">
    <property type="term" value="F:metal ion binding"/>
    <property type="evidence" value="ECO:0007669"/>
    <property type="project" value="UniProtKB-UniRule"/>
</dbReference>
<keyword evidence="8 9" id="KW-0378">Hydrolase</keyword>
<feature type="binding site" evidence="9">
    <location>
        <position position="39"/>
    </location>
    <ligand>
        <name>a divalent metal cation</name>
        <dbReference type="ChEBI" id="CHEBI:60240"/>
    </ligand>
</feature>